<evidence type="ECO:0000256" key="2">
    <source>
        <dbReference type="ARBA" id="ARBA00022475"/>
    </source>
</evidence>
<feature type="domain" description="PhoU" evidence="7">
    <location>
        <begin position="362"/>
        <end position="448"/>
    </location>
</feature>
<dbReference type="Pfam" id="PF02690">
    <property type="entry name" value="Na_Pi_cotrans"/>
    <property type="match status" value="2"/>
</dbReference>
<dbReference type="Proteomes" id="UP000003028">
    <property type="component" value="Unassembled WGS sequence"/>
</dbReference>
<feature type="transmembrane region" description="Helical" evidence="6">
    <location>
        <begin position="295"/>
        <end position="320"/>
    </location>
</feature>
<protein>
    <submittedName>
        <fullName evidence="8">Na/Pi-cotransporter II-like protein</fullName>
    </submittedName>
</protein>
<evidence type="ECO:0000313" key="9">
    <source>
        <dbReference type="Proteomes" id="UP000003028"/>
    </source>
</evidence>
<dbReference type="Pfam" id="PF01895">
    <property type="entry name" value="PhoU"/>
    <property type="match status" value="2"/>
</dbReference>
<evidence type="ECO:0000256" key="4">
    <source>
        <dbReference type="ARBA" id="ARBA00022989"/>
    </source>
</evidence>
<feature type="transmembrane region" description="Helical" evidence="6">
    <location>
        <begin position="190"/>
        <end position="213"/>
    </location>
</feature>
<evidence type="ECO:0000256" key="1">
    <source>
        <dbReference type="ARBA" id="ARBA00004651"/>
    </source>
</evidence>
<dbReference type="GO" id="GO:0005436">
    <property type="term" value="F:sodium:phosphate symporter activity"/>
    <property type="evidence" value="ECO:0007669"/>
    <property type="project" value="InterPro"/>
</dbReference>
<dbReference type="NCBIfam" id="NF037997">
    <property type="entry name" value="Na_Pi_symport"/>
    <property type="match status" value="1"/>
</dbReference>
<keyword evidence="5 6" id="KW-0472">Membrane</keyword>
<dbReference type="Gene3D" id="1.20.58.220">
    <property type="entry name" value="Phosphate transport system protein phou homolog 2, domain 2"/>
    <property type="match status" value="1"/>
</dbReference>
<feature type="transmembrane region" description="Helical" evidence="6">
    <location>
        <begin position="257"/>
        <end position="275"/>
    </location>
</feature>
<feature type="domain" description="PhoU" evidence="7">
    <location>
        <begin position="469"/>
        <end position="553"/>
    </location>
</feature>
<dbReference type="InterPro" id="IPR026022">
    <property type="entry name" value="PhoU_dom"/>
</dbReference>
<keyword evidence="9" id="KW-1185">Reference proteome</keyword>
<evidence type="ECO:0000313" key="8">
    <source>
        <dbReference type="EMBL" id="EFY09140.1"/>
    </source>
</evidence>
<accession>E7FW70</accession>
<dbReference type="AlphaFoldDB" id="E7FW70"/>
<feature type="transmembrane region" description="Helical" evidence="6">
    <location>
        <begin position="20"/>
        <end position="40"/>
    </location>
</feature>
<dbReference type="GO" id="GO:0005886">
    <property type="term" value="C:plasma membrane"/>
    <property type="evidence" value="ECO:0007669"/>
    <property type="project" value="UniProtKB-SubCell"/>
</dbReference>
<dbReference type="EMBL" id="ACLK02000002">
    <property type="protein sequence ID" value="EFY09140.1"/>
    <property type="molecule type" value="Genomic_DNA"/>
</dbReference>
<dbReference type="InterPro" id="IPR003841">
    <property type="entry name" value="Na/Pi_transpt"/>
</dbReference>
<organism evidence="8 9">
    <name type="scientific">Erysipelothrix rhusiopathiae ATCC 19414</name>
    <dbReference type="NCBI Taxonomy" id="525280"/>
    <lineage>
        <taxon>Bacteria</taxon>
        <taxon>Bacillati</taxon>
        <taxon>Bacillota</taxon>
        <taxon>Erysipelotrichia</taxon>
        <taxon>Erysipelotrichales</taxon>
        <taxon>Erysipelotrichaceae</taxon>
        <taxon>Erysipelothrix</taxon>
    </lineage>
</organism>
<feature type="transmembrane region" description="Helical" evidence="6">
    <location>
        <begin position="148"/>
        <end position="165"/>
    </location>
</feature>
<dbReference type="PANTHER" id="PTHR10010:SF46">
    <property type="entry name" value="SODIUM-DEPENDENT PHOSPHATE TRANSPORT PROTEIN 2B"/>
    <property type="match status" value="1"/>
</dbReference>
<gene>
    <name evidence="8" type="ORF">HMPREF0357_11247</name>
</gene>
<dbReference type="SUPFAM" id="SSF109755">
    <property type="entry name" value="PhoU-like"/>
    <property type="match status" value="1"/>
</dbReference>
<evidence type="ECO:0000256" key="3">
    <source>
        <dbReference type="ARBA" id="ARBA00022692"/>
    </source>
</evidence>
<dbReference type="PANTHER" id="PTHR10010">
    <property type="entry name" value="SOLUTE CARRIER FAMILY 34 SODIUM PHOSPHATE , MEMBER 2-RELATED"/>
    <property type="match status" value="1"/>
</dbReference>
<dbReference type="STRING" id="1648.A2I91_03745"/>
<evidence type="ECO:0000256" key="5">
    <source>
        <dbReference type="ARBA" id="ARBA00023136"/>
    </source>
</evidence>
<keyword evidence="3 6" id="KW-0812">Transmembrane</keyword>
<comment type="subcellular location">
    <subcellularLocation>
        <location evidence="1">Cell membrane</location>
        <topology evidence="1">Multi-pass membrane protein</topology>
    </subcellularLocation>
</comment>
<keyword evidence="4 6" id="KW-1133">Transmembrane helix</keyword>
<comment type="caution">
    <text evidence="8">The sequence shown here is derived from an EMBL/GenBank/DDBJ whole genome shotgun (WGS) entry which is preliminary data.</text>
</comment>
<feature type="transmembrane region" description="Helical" evidence="6">
    <location>
        <begin position="225"/>
        <end position="245"/>
    </location>
</feature>
<evidence type="ECO:0000259" key="7">
    <source>
        <dbReference type="Pfam" id="PF01895"/>
    </source>
</evidence>
<name>E7FW70_ERYRH</name>
<dbReference type="GO" id="GO:0044341">
    <property type="term" value="P:sodium-dependent phosphate transport"/>
    <property type="evidence" value="ECO:0007669"/>
    <property type="project" value="InterPro"/>
</dbReference>
<sequence length="566" mass="62998">MEERMNSLFLATQNPSFSDLGINVILGGFGLFILGIKFLGEGLKEAAGPKIRDYIEKYTSNTVMAILVGVAITAIMQSSTAATVISISLVRAGLMRLDQAIGISIGANVGTTVTALMIGLNVDELGFYFLFVGAMIIAFSKRKKYKNIGQILFGFGITFVGLKLMSDKLILIQEYPFFEAFMLKMSQSPWLALFAGTIATAVINSSMAVIALVQKIYANGGMSMVAASAFVFGSNIGTTLTAVLASIGGSVSTRRAGWFHVIFNFTGAIIVMILIEPYSAFIVSVNELIGGSPAFAVGLNHFFFNLIFAIVIIPFVPAFIRLMEFLIPGEDKIKEREKIKPLDYGLIGTFPEGALQLARKTIVKMADLVLESVETSNQFLHSRDMEDYDVVMQLEEMVNSLDTDLTKYLLEIAKQTDVSGHITEEYTKNLEIIKNYERMSDLSTNLVEFYKMSFENRESFSEDALRDLDTMYQLLMDMLKRSTKIFEREDLSGFDSLCRDEEYMDLIEEKYREKHFQRMAEGICDAKVTSSIYIDILGILERIGDHGVNIARNMFSAVKLHTSDEH</sequence>
<feature type="transmembrane region" description="Helical" evidence="6">
    <location>
        <begin position="61"/>
        <end position="87"/>
    </location>
</feature>
<dbReference type="InterPro" id="IPR038078">
    <property type="entry name" value="PhoU-like_sf"/>
</dbReference>
<evidence type="ECO:0000256" key="6">
    <source>
        <dbReference type="SAM" id="Phobius"/>
    </source>
</evidence>
<keyword evidence="2" id="KW-1003">Cell membrane</keyword>
<feature type="transmembrane region" description="Helical" evidence="6">
    <location>
        <begin position="99"/>
        <end position="118"/>
    </location>
</feature>
<reference evidence="8" key="1">
    <citation type="submission" date="2011-01" db="EMBL/GenBank/DDBJ databases">
        <authorList>
            <person name="Muzny D."/>
            <person name="Qin X."/>
            <person name="Buhay C."/>
            <person name="Dugan-Rocha S."/>
            <person name="Ding Y."/>
            <person name="Chen G."/>
            <person name="Hawes A."/>
            <person name="Holder M."/>
            <person name="Jhangiani S."/>
            <person name="Johnson A."/>
            <person name="Khan Z."/>
            <person name="Li Z."/>
            <person name="Liu W."/>
            <person name="Liu X."/>
            <person name="Perez L."/>
            <person name="Shen H."/>
            <person name="Wang Q."/>
            <person name="Watt J."/>
            <person name="Xi L."/>
            <person name="Xin Y."/>
            <person name="Zhou J."/>
            <person name="Deng J."/>
            <person name="Jiang H."/>
            <person name="Liu Y."/>
            <person name="Qu J."/>
            <person name="Song X.-Z."/>
            <person name="Zhang L."/>
            <person name="Villasana D."/>
            <person name="Johnson A."/>
            <person name="Liu J."/>
            <person name="Liyanage D."/>
            <person name="Lorensuhewa L."/>
            <person name="Robinson T."/>
            <person name="Song A."/>
            <person name="Song B.-B."/>
            <person name="Dinh H."/>
            <person name="Thornton R."/>
            <person name="Coyle M."/>
            <person name="Francisco L."/>
            <person name="Jackson L."/>
            <person name="Javaid M."/>
            <person name="Korchina V."/>
            <person name="Kovar C."/>
            <person name="Mata R."/>
            <person name="Mathew T."/>
            <person name="Ngo R."/>
            <person name="Nguyen L."/>
            <person name="Nguyen N."/>
            <person name="Okwuonu G."/>
            <person name="Ongeri F."/>
            <person name="Pham C."/>
            <person name="Simmons D."/>
            <person name="Wilczek-Boney K."/>
            <person name="Hale W."/>
            <person name="Jakkamsetti A."/>
            <person name="Pham P."/>
            <person name="Ruth R."/>
            <person name="San Lucas F."/>
            <person name="Warren J."/>
            <person name="Zhang J."/>
            <person name="Zhao Z."/>
            <person name="Zhou C."/>
            <person name="Zhu D."/>
            <person name="Lee S."/>
            <person name="Bess C."/>
            <person name="Blankenburg K."/>
            <person name="Forbes L."/>
            <person name="Fu Q."/>
            <person name="Gubbala S."/>
            <person name="Hirani K."/>
            <person name="Jayaseelan J.C."/>
            <person name="Lara F."/>
            <person name="Munidasa M."/>
            <person name="Palculict T."/>
            <person name="Patil S."/>
            <person name="Pu L.-L."/>
            <person name="Saada N."/>
            <person name="Tang L."/>
            <person name="Weissenberger G."/>
            <person name="Zhu Y."/>
            <person name="Hemphill L."/>
            <person name="Shang Y."/>
            <person name="Youmans B."/>
            <person name="Ayvaz T."/>
            <person name="Ross M."/>
            <person name="Santibanez J."/>
            <person name="Aqrawi P."/>
            <person name="Gross S."/>
            <person name="Joshi V."/>
            <person name="Fowler G."/>
            <person name="Nazareth L."/>
            <person name="Reid J."/>
            <person name="Worley K."/>
            <person name="Petrosino J."/>
            <person name="Highlander S."/>
            <person name="Gibbs R."/>
        </authorList>
    </citation>
    <scope>NUCLEOTIDE SEQUENCE [LARGE SCALE GENOMIC DNA]</scope>
    <source>
        <strain evidence="8">ATCC 19414</strain>
    </source>
</reference>
<proteinExistence type="predicted"/>